<keyword evidence="5" id="KW-1185">Reference proteome</keyword>
<dbReference type="eggNOG" id="ENOG5033S1K">
    <property type="taxonomic scope" value="Bacteria"/>
</dbReference>
<evidence type="ECO:0000256" key="2">
    <source>
        <dbReference type="SAM" id="SignalP"/>
    </source>
</evidence>
<keyword evidence="2" id="KW-0732">Signal</keyword>
<protein>
    <submittedName>
        <fullName evidence="4">Peptidase, S41 family</fullName>
    </submittedName>
</protein>
<accession>E9SF00</accession>
<dbReference type="RefSeq" id="WP_002851540.1">
    <property type="nucleotide sequence ID" value="NZ_ADKM02000110.1"/>
</dbReference>
<proteinExistence type="predicted"/>
<dbReference type="GO" id="GO:0008236">
    <property type="term" value="F:serine-type peptidase activity"/>
    <property type="evidence" value="ECO:0007669"/>
    <property type="project" value="InterPro"/>
</dbReference>
<dbReference type="Pfam" id="PF03572">
    <property type="entry name" value="Peptidase_S41"/>
    <property type="match status" value="1"/>
</dbReference>
<feature type="compositionally biased region" description="Polar residues" evidence="1">
    <location>
        <begin position="625"/>
        <end position="642"/>
    </location>
</feature>
<gene>
    <name evidence="4" type="ORF">CUS_5656</name>
</gene>
<reference evidence="4 5" key="1">
    <citation type="submission" date="2011-02" db="EMBL/GenBank/DDBJ databases">
        <authorList>
            <person name="Nelson K.E."/>
            <person name="Sutton G."/>
            <person name="Torralba M."/>
            <person name="Durkin S."/>
            <person name="Harkins D."/>
            <person name="Montgomery R."/>
            <person name="Ziemer C."/>
            <person name="Klaassens E."/>
            <person name="Ocuiv P."/>
            <person name="Morrison M."/>
        </authorList>
    </citation>
    <scope>NUCLEOTIDE SEQUENCE [LARGE SCALE GENOMIC DNA]</scope>
    <source>
        <strain evidence="4 5">8</strain>
    </source>
</reference>
<evidence type="ECO:0000259" key="3">
    <source>
        <dbReference type="Pfam" id="PF03572"/>
    </source>
</evidence>
<evidence type="ECO:0000256" key="1">
    <source>
        <dbReference type="SAM" id="MobiDB-lite"/>
    </source>
</evidence>
<feature type="compositionally biased region" description="Low complexity" evidence="1">
    <location>
        <begin position="598"/>
        <end position="624"/>
    </location>
</feature>
<organism evidence="4 5">
    <name type="scientific">Ruminococcus albus 8</name>
    <dbReference type="NCBI Taxonomy" id="246199"/>
    <lineage>
        <taxon>Bacteria</taxon>
        <taxon>Bacillati</taxon>
        <taxon>Bacillota</taxon>
        <taxon>Clostridia</taxon>
        <taxon>Eubacteriales</taxon>
        <taxon>Oscillospiraceae</taxon>
        <taxon>Ruminococcus</taxon>
    </lineage>
</organism>
<dbReference type="EMBL" id="ADKM02000110">
    <property type="protein sequence ID" value="EGC02155.1"/>
    <property type="molecule type" value="Genomic_DNA"/>
</dbReference>
<dbReference type="OrthoDB" id="1668643at2"/>
<feature type="domain" description="Tail specific protease" evidence="3">
    <location>
        <begin position="397"/>
        <end position="519"/>
    </location>
</feature>
<dbReference type="InterPro" id="IPR005151">
    <property type="entry name" value="Tail-specific_protease"/>
</dbReference>
<comment type="caution">
    <text evidence="4">The sequence shown here is derived from an EMBL/GenBank/DDBJ whole genome shotgun (WGS) entry which is preliminary data.</text>
</comment>
<feature type="signal peptide" evidence="2">
    <location>
        <begin position="1"/>
        <end position="29"/>
    </location>
</feature>
<feature type="region of interest" description="Disordered" evidence="1">
    <location>
        <begin position="598"/>
        <end position="643"/>
    </location>
</feature>
<dbReference type="Gene3D" id="3.90.226.10">
    <property type="entry name" value="2-enoyl-CoA Hydratase, Chain A, domain 1"/>
    <property type="match status" value="1"/>
</dbReference>
<name>E9SF00_RUMAL</name>
<sequence>MMYNALKRLTTLAAAAVMGASLPSGSVLCAKADSPYTVKMLKTHLYSMDNTAETKCLFTDEMPELPYIRPADFMSRAHTVAAQCIRNDDGTYTVSNENGSMVIDPSADTIFFDNFEHFMFEDPFNEGSELESDYLVELPLTVDDPKPVTLDFSEYGIDIIEADGEVYLPLTTMNDLENNTYNYAAYQDGELYFEHSFSMATGSGYFDRSPVYQQMERSQAIADFTYRELCFVTDKLYGAPLKAEFAPLIEEQGLDKTLDTYSDESRLAKELLLSTSRSDQAIGMSMLSDEFDDGGHTVMYIDYNNSGMLYPECELLNDWLIRLTAPQTDAENMARDSVINTLLKNEKMMETNEQKNNAFQNIELVNSWNDGQICYAVEGDTAVFSFVQFFNDVIEPFKWSLDHAKEHGVKNFIIDISANTGGSTAVLSYMTAILENSVGTPDDRTNIRMLSTVTGSYVTQDIDIDLDLDGDFDDDDKNVVYDFNFGVVTSKMSFSCANLMAVMAKDMGICLLGEQSGGGSCTLAIFSDPLGGFYCMSGSKKLVSADNTDADFGAAVDHELAEKTMVDGTEVTDYSKLYDIASLGEMVREFYAAKSPESSAPAISSSSAGENRSESESQAGSSQADPSSRATANTTANPSTGNAPAAFAAMSLLSAIAVVTKKKS</sequence>
<dbReference type="AlphaFoldDB" id="E9SF00"/>
<evidence type="ECO:0000313" key="4">
    <source>
        <dbReference type="EMBL" id="EGC02155.1"/>
    </source>
</evidence>
<evidence type="ECO:0000313" key="5">
    <source>
        <dbReference type="Proteomes" id="UP000004259"/>
    </source>
</evidence>
<feature type="chain" id="PRO_5038396373" evidence="2">
    <location>
        <begin position="30"/>
        <end position="664"/>
    </location>
</feature>
<dbReference type="Proteomes" id="UP000004259">
    <property type="component" value="Unassembled WGS sequence"/>
</dbReference>
<dbReference type="InterPro" id="IPR029045">
    <property type="entry name" value="ClpP/crotonase-like_dom_sf"/>
</dbReference>
<dbReference type="GO" id="GO:0006508">
    <property type="term" value="P:proteolysis"/>
    <property type="evidence" value="ECO:0007669"/>
    <property type="project" value="InterPro"/>
</dbReference>
<dbReference type="SUPFAM" id="SSF52096">
    <property type="entry name" value="ClpP/crotonase"/>
    <property type="match status" value="1"/>
</dbReference>